<protein>
    <submittedName>
        <fullName evidence="2">Uncharacterized protein</fullName>
    </submittedName>
</protein>
<organism evidence="2 3">
    <name type="scientific">Pachysolen tannophilus NRRL Y-2460</name>
    <dbReference type="NCBI Taxonomy" id="669874"/>
    <lineage>
        <taxon>Eukaryota</taxon>
        <taxon>Fungi</taxon>
        <taxon>Dikarya</taxon>
        <taxon>Ascomycota</taxon>
        <taxon>Saccharomycotina</taxon>
        <taxon>Pichiomycetes</taxon>
        <taxon>Pachysolenaceae</taxon>
        <taxon>Pachysolen</taxon>
    </lineage>
</organism>
<reference evidence="3" key="1">
    <citation type="submission" date="2016-05" db="EMBL/GenBank/DDBJ databases">
        <title>Comparative genomics of biotechnologically important yeasts.</title>
        <authorList>
            <consortium name="DOE Joint Genome Institute"/>
            <person name="Riley R."/>
            <person name="Haridas S."/>
            <person name="Wolfe K.H."/>
            <person name="Lopes M.R."/>
            <person name="Hittinger C.T."/>
            <person name="Goker M."/>
            <person name="Salamov A."/>
            <person name="Wisecaver J."/>
            <person name="Long T.M."/>
            <person name="Aerts A.L."/>
            <person name="Barry K."/>
            <person name="Choi C."/>
            <person name="Clum A."/>
            <person name="Coughlan A.Y."/>
            <person name="Deshpande S."/>
            <person name="Douglass A.P."/>
            <person name="Hanson S.J."/>
            <person name="Klenk H.-P."/>
            <person name="Labutti K."/>
            <person name="Lapidus A."/>
            <person name="Lindquist E."/>
            <person name="Lipzen A."/>
            <person name="Meier-Kolthoff J.P."/>
            <person name="Ohm R.A."/>
            <person name="Otillar R.P."/>
            <person name="Pangilinan J."/>
            <person name="Peng Y."/>
            <person name="Rokas A."/>
            <person name="Rosa C.A."/>
            <person name="Scheuner C."/>
            <person name="Sibirny A.A."/>
            <person name="Slot J.C."/>
            <person name="Stielow J.B."/>
            <person name="Sun H."/>
            <person name="Kurtzman C.P."/>
            <person name="Blackwell M."/>
            <person name="Grigoriev I.V."/>
            <person name="Jeffries T.W."/>
        </authorList>
    </citation>
    <scope>NUCLEOTIDE SEQUENCE [LARGE SCALE GENOMIC DNA]</scope>
    <source>
        <strain evidence="3">NRRL Y-2460</strain>
    </source>
</reference>
<feature type="signal peptide" evidence="1">
    <location>
        <begin position="1"/>
        <end position="15"/>
    </location>
</feature>
<evidence type="ECO:0000313" key="2">
    <source>
        <dbReference type="EMBL" id="ODV95851.1"/>
    </source>
</evidence>
<sequence length="99" mass="11129">MVLLFHLVSCVPVMANLELSSSHHEEKQQLIHNNNLDDIPRLKPRVAPTLTAKNSPFSTLIISNSMKTLSPKFKKEVRGDIVFSDIEAVEKSKVVHARI</sequence>
<accession>A0A1E4TVT8</accession>
<dbReference type="Proteomes" id="UP000094236">
    <property type="component" value="Unassembled WGS sequence"/>
</dbReference>
<feature type="chain" id="PRO_5013108346" evidence="1">
    <location>
        <begin position="16"/>
        <end position="99"/>
    </location>
</feature>
<evidence type="ECO:0000313" key="3">
    <source>
        <dbReference type="Proteomes" id="UP000094236"/>
    </source>
</evidence>
<proteinExistence type="predicted"/>
<keyword evidence="1" id="KW-0732">Signal</keyword>
<dbReference type="AlphaFoldDB" id="A0A1E4TVT8"/>
<evidence type="ECO:0000256" key="1">
    <source>
        <dbReference type="SAM" id="SignalP"/>
    </source>
</evidence>
<keyword evidence="3" id="KW-1185">Reference proteome</keyword>
<name>A0A1E4TVT8_PACTA</name>
<dbReference type="EMBL" id="KV454013">
    <property type="protein sequence ID" value="ODV95851.1"/>
    <property type="molecule type" value="Genomic_DNA"/>
</dbReference>
<gene>
    <name evidence="2" type="ORF">PACTADRAFT_2158</name>
</gene>